<dbReference type="Pfam" id="PF00293">
    <property type="entry name" value="NUDIX"/>
    <property type="match status" value="1"/>
</dbReference>
<dbReference type="GO" id="GO:0016787">
    <property type="term" value="F:hydrolase activity"/>
    <property type="evidence" value="ECO:0007669"/>
    <property type="project" value="UniProtKB-KW"/>
</dbReference>
<keyword evidence="3" id="KW-0460">Magnesium</keyword>
<comment type="cofactor">
    <cofactor evidence="1">
        <name>Mg(2+)</name>
        <dbReference type="ChEBI" id="CHEBI:18420"/>
    </cofactor>
</comment>
<dbReference type="Gene3D" id="3.90.79.10">
    <property type="entry name" value="Nucleoside Triphosphate Pyrophosphohydrolase"/>
    <property type="match status" value="1"/>
</dbReference>
<reference evidence="6 7" key="1">
    <citation type="submission" date="2016-10" db="EMBL/GenBank/DDBJ databases">
        <authorList>
            <person name="de Groot N.N."/>
        </authorList>
    </citation>
    <scope>NUCLEOTIDE SEQUENCE [LARGE SCALE GENOMIC DNA]</scope>
    <source>
        <strain evidence="6 7">SR12</strain>
    </source>
</reference>
<feature type="domain" description="Nudix hydrolase" evidence="5">
    <location>
        <begin position="54"/>
        <end position="183"/>
    </location>
</feature>
<dbReference type="EMBL" id="FNRK01000015">
    <property type="protein sequence ID" value="SEA59694.1"/>
    <property type="molecule type" value="Genomic_DNA"/>
</dbReference>
<protein>
    <submittedName>
        <fullName evidence="6">ADP-ribose pyrophosphatase</fullName>
    </submittedName>
</protein>
<dbReference type="PROSITE" id="PS00893">
    <property type="entry name" value="NUDIX_BOX"/>
    <property type="match status" value="1"/>
</dbReference>
<name>A0A1H4CH67_9FIRM</name>
<evidence type="ECO:0000313" key="6">
    <source>
        <dbReference type="EMBL" id="SEA59694.1"/>
    </source>
</evidence>
<dbReference type="SUPFAM" id="SSF55811">
    <property type="entry name" value="Nudix"/>
    <property type="match status" value="1"/>
</dbReference>
<dbReference type="PANTHER" id="PTHR43046:SF12">
    <property type="entry name" value="GDP-MANNOSE MANNOSYL HYDROLASE"/>
    <property type="match status" value="1"/>
</dbReference>
<dbReference type="AlphaFoldDB" id="A0A1H4CH67"/>
<dbReference type="RefSeq" id="WP_090308084.1">
    <property type="nucleotide sequence ID" value="NZ_FNRK01000015.1"/>
</dbReference>
<dbReference type="CDD" id="cd03424">
    <property type="entry name" value="NUDIX_ADPRase_Nudt5_UGPPase_Nudt14"/>
    <property type="match status" value="1"/>
</dbReference>
<dbReference type="PRINTS" id="PR00502">
    <property type="entry name" value="NUDIXFAMILY"/>
</dbReference>
<evidence type="ECO:0000256" key="3">
    <source>
        <dbReference type="ARBA" id="ARBA00022842"/>
    </source>
</evidence>
<dbReference type="STRING" id="81409.SAMN04515656_11555"/>
<keyword evidence="7" id="KW-1185">Reference proteome</keyword>
<gene>
    <name evidence="6" type="ORF">SAMN04515656_11555</name>
</gene>
<keyword evidence="2 4" id="KW-0378">Hydrolase</keyword>
<evidence type="ECO:0000256" key="4">
    <source>
        <dbReference type="RuleBase" id="RU003476"/>
    </source>
</evidence>
<proteinExistence type="inferred from homology"/>
<comment type="similarity">
    <text evidence="4">Belongs to the Nudix hydrolase family.</text>
</comment>
<dbReference type="InterPro" id="IPR000086">
    <property type="entry name" value="NUDIX_hydrolase_dom"/>
</dbReference>
<dbReference type="OrthoDB" id="9788922at2"/>
<dbReference type="InterPro" id="IPR020084">
    <property type="entry name" value="NUDIX_hydrolase_CS"/>
</dbReference>
<evidence type="ECO:0000259" key="5">
    <source>
        <dbReference type="PROSITE" id="PS51462"/>
    </source>
</evidence>
<dbReference type="InterPro" id="IPR015797">
    <property type="entry name" value="NUDIX_hydrolase-like_dom_sf"/>
</dbReference>
<organism evidence="6 7">
    <name type="scientific">Eubacterium aggregans</name>
    <dbReference type="NCBI Taxonomy" id="81409"/>
    <lineage>
        <taxon>Bacteria</taxon>
        <taxon>Bacillati</taxon>
        <taxon>Bacillota</taxon>
        <taxon>Clostridia</taxon>
        <taxon>Eubacteriales</taxon>
        <taxon>Eubacteriaceae</taxon>
        <taxon>Eubacterium</taxon>
    </lineage>
</organism>
<dbReference type="PANTHER" id="PTHR43046">
    <property type="entry name" value="GDP-MANNOSE MANNOSYL HYDROLASE"/>
    <property type="match status" value="1"/>
</dbReference>
<accession>A0A1H4CH67</accession>
<dbReference type="PROSITE" id="PS51462">
    <property type="entry name" value="NUDIX"/>
    <property type="match status" value="1"/>
</dbReference>
<sequence>MEKRKLKLVNMKKIKDGRFIKNYQLTYLNQNTQCEKHYEMISFNEMTHPDDLGSHNGGVAIIALYHGKLLLLKEFRMAVNEDVYNLVAGRIEKGETIEDCVRRELHEETGLTLTNILQILPPTYAAAAMSDLKMTFVVAEVDGDLTHDHLTENEEITARFYSPQEVSQLLEQPNFNANCQLVAWFYCFISIFAKEGWPNVKA</sequence>
<dbReference type="Proteomes" id="UP000199394">
    <property type="component" value="Unassembled WGS sequence"/>
</dbReference>
<evidence type="ECO:0000256" key="1">
    <source>
        <dbReference type="ARBA" id="ARBA00001946"/>
    </source>
</evidence>
<dbReference type="InterPro" id="IPR020476">
    <property type="entry name" value="Nudix_hydrolase"/>
</dbReference>
<evidence type="ECO:0000313" key="7">
    <source>
        <dbReference type="Proteomes" id="UP000199394"/>
    </source>
</evidence>
<evidence type="ECO:0000256" key="2">
    <source>
        <dbReference type="ARBA" id="ARBA00022801"/>
    </source>
</evidence>